<gene>
    <name evidence="21" type="ORF">CRENBAI_010171</name>
</gene>
<keyword evidence="9" id="KW-0479">Metal-binding</keyword>
<evidence type="ECO:0000256" key="10">
    <source>
        <dbReference type="ARBA" id="ARBA00022737"/>
    </source>
</evidence>
<feature type="region of interest" description="Disordered" evidence="19">
    <location>
        <begin position="355"/>
        <end position="411"/>
    </location>
</feature>
<accession>A0AAV9RRW9</accession>
<dbReference type="GO" id="GO:0046872">
    <property type="term" value="F:metal ion binding"/>
    <property type="evidence" value="ECO:0007669"/>
    <property type="project" value="UniProtKB-KW"/>
</dbReference>
<dbReference type="EMBL" id="JAHHUM010001461">
    <property type="protein sequence ID" value="KAK5611798.1"/>
    <property type="molecule type" value="Genomic_DNA"/>
</dbReference>
<evidence type="ECO:0000256" key="9">
    <source>
        <dbReference type="ARBA" id="ARBA00022723"/>
    </source>
</evidence>
<evidence type="ECO:0000313" key="21">
    <source>
        <dbReference type="EMBL" id="KAK5611798.1"/>
    </source>
</evidence>
<keyword evidence="8" id="KW-0808">Transferase</keyword>
<evidence type="ECO:0000256" key="2">
    <source>
        <dbReference type="ARBA" id="ARBA00004340"/>
    </source>
</evidence>
<dbReference type="PROSITE" id="PS51771">
    <property type="entry name" value="CGT_MARTX_CPD"/>
    <property type="match status" value="1"/>
</dbReference>
<keyword evidence="16" id="KW-0843">Virulence</keyword>
<feature type="compositionally biased region" description="Polar residues" evidence="19">
    <location>
        <begin position="397"/>
        <end position="406"/>
    </location>
</feature>
<evidence type="ECO:0000256" key="19">
    <source>
        <dbReference type="SAM" id="MobiDB-lite"/>
    </source>
</evidence>
<comment type="caution">
    <text evidence="21">The sequence shown here is derived from an EMBL/GenBank/DDBJ whole genome shotgun (WGS) entry which is preliminary data.</text>
</comment>
<reference evidence="21 22" key="1">
    <citation type="submission" date="2021-06" db="EMBL/GenBank/DDBJ databases">
        <authorList>
            <person name="Palmer J.M."/>
        </authorList>
    </citation>
    <scope>NUCLEOTIDE SEQUENCE [LARGE SCALE GENOMIC DNA]</scope>
    <source>
        <strain evidence="21 22">MEX-2019</strain>
        <tissue evidence="21">Muscle</tissue>
    </source>
</reference>
<dbReference type="GO" id="GO:0005576">
    <property type="term" value="C:extracellular region"/>
    <property type="evidence" value="ECO:0007669"/>
    <property type="project" value="UniProtKB-SubCell"/>
</dbReference>
<keyword evidence="18" id="KW-0472">Membrane</keyword>
<dbReference type="GO" id="GO:0008234">
    <property type="term" value="F:cysteine-type peptidase activity"/>
    <property type="evidence" value="ECO:0007669"/>
    <property type="project" value="UniProtKB-KW"/>
</dbReference>
<comment type="cofactor">
    <cofactor evidence="1">
        <name>Mg(2+)</name>
        <dbReference type="ChEBI" id="CHEBI:18420"/>
    </cofactor>
</comment>
<dbReference type="Pfam" id="PF11713">
    <property type="entry name" value="Peptidase_C80"/>
    <property type="match status" value="1"/>
</dbReference>
<keyword evidence="6" id="KW-0800">Toxin</keyword>
<dbReference type="GO" id="GO:0016740">
    <property type="term" value="F:transferase activity"/>
    <property type="evidence" value="ECO:0007669"/>
    <property type="project" value="UniProtKB-KW"/>
</dbReference>
<keyword evidence="14" id="KW-0460">Magnesium</keyword>
<name>A0AAV9RRW9_9TELE</name>
<evidence type="ECO:0000256" key="13">
    <source>
        <dbReference type="ARBA" id="ARBA00022813"/>
    </source>
</evidence>
<dbReference type="InterPro" id="IPR020974">
    <property type="entry name" value="CPD_dom"/>
</dbReference>
<keyword evidence="5" id="KW-0964">Secreted</keyword>
<evidence type="ECO:0000256" key="15">
    <source>
        <dbReference type="ARBA" id="ARBA00022870"/>
    </source>
</evidence>
<keyword evidence="13" id="KW-0068">Autocatalytic cleavage</keyword>
<evidence type="ECO:0000256" key="17">
    <source>
        <dbReference type="ARBA" id="ARBA00023121"/>
    </source>
</evidence>
<feature type="domain" description="Peptidase C80" evidence="20">
    <location>
        <begin position="172"/>
        <end position="348"/>
    </location>
</feature>
<keyword evidence="15" id="KW-1043">Host membrane</keyword>
<evidence type="ECO:0000313" key="22">
    <source>
        <dbReference type="Proteomes" id="UP001311232"/>
    </source>
</evidence>
<feature type="compositionally biased region" description="Basic and acidic residues" evidence="19">
    <location>
        <begin position="355"/>
        <end position="382"/>
    </location>
</feature>
<dbReference type="Gene3D" id="3.40.50.11050">
    <property type="match status" value="1"/>
</dbReference>
<proteinExistence type="predicted"/>
<keyword evidence="12" id="KW-0788">Thiol protease</keyword>
<keyword evidence="10" id="KW-0677">Repeat</keyword>
<evidence type="ECO:0000256" key="18">
    <source>
        <dbReference type="ARBA" id="ARBA00023136"/>
    </source>
</evidence>
<dbReference type="CDD" id="cd20500">
    <property type="entry name" value="Peptidase_C80"/>
    <property type="match status" value="1"/>
</dbReference>
<evidence type="ECO:0000256" key="12">
    <source>
        <dbReference type="ARBA" id="ARBA00022807"/>
    </source>
</evidence>
<evidence type="ECO:0000256" key="1">
    <source>
        <dbReference type="ARBA" id="ARBA00001946"/>
    </source>
</evidence>
<keyword evidence="7" id="KW-0645">Protease</keyword>
<protein>
    <recommendedName>
        <fullName evidence="20">Peptidase C80 domain-containing protein</fullName>
    </recommendedName>
</protein>
<evidence type="ECO:0000256" key="3">
    <source>
        <dbReference type="ARBA" id="ARBA00004551"/>
    </source>
</evidence>
<dbReference type="GO" id="GO:0043657">
    <property type="term" value="C:host cell"/>
    <property type="evidence" value="ECO:0007669"/>
    <property type="project" value="UniProtKB-SubCell"/>
</dbReference>
<evidence type="ECO:0000256" key="4">
    <source>
        <dbReference type="ARBA" id="ARBA00004613"/>
    </source>
</evidence>
<dbReference type="InterPro" id="IPR038383">
    <property type="entry name" value="CPD_dom_sf"/>
</dbReference>
<dbReference type="GO" id="GO:0090729">
    <property type="term" value="F:toxin activity"/>
    <property type="evidence" value="ECO:0007669"/>
    <property type="project" value="UniProtKB-KW"/>
</dbReference>
<evidence type="ECO:0000256" key="11">
    <source>
        <dbReference type="ARBA" id="ARBA00022801"/>
    </source>
</evidence>
<evidence type="ECO:0000256" key="8">
    <source>
        <dbReference type="ARBA" id="ARBA00022679"/>
    </source>
</evidence>
<keyword evidence="22" id="KW-1185">Reference proteome</keyword>
<dbReference type="GO" id="GO:0008289">
    <property type="term" value="F:lipid binding"/>
    <property type="evidence" value="ECO:0007669"/>
    <property type="project" value="UniProtKB-KW"/>
</dbReference>
<evidence type="ECO:0000256" key="14">
    <source>
        <dbReference type="ARBA" id="ARBA00022842"/>
    </source>
</evidence>
<keyword evidence="17" id="KW-0446">Lipid-binding</keyword>
<evidence type="ECO:0000256" key="16">
    <source>
        <dbReference type="ARBA" id="ARBA00023026"/>
    </source>
</evidence>
<evidence type="ECO:0000256" key="7">
    <source>
        <dbReference type="ARBA" id="ARBA00022670"/>
    </source>
</evidence>
<evidence type="ECO:0000256" key="5">
    <source>
        <dbReference type="ARBA" id="ARBA00022525"/>
    </source>
</evidence>
<evidence type="ECO:0000256" key="6">
    <source>
        <dbReference type="ARBA" id="ARBA00022656"/>
    </source>
</evidence>
<sequence>MLRLLQESSFDEECCCSVREHPQVYGILIDFDAARQHGRPLQHVSPTYSTTFLVFLTFLLYLTLPRSKGSPKLPLEDRQSVSWSLMHFARVAFLQSDQNPLSLQDDCGNFSAQTMKHKQNFFTFKEGQTEKELLTSAETLQTCKQNFTYDKNKYNIGRFRKNNPVSSSRTPQRPDEPILEFDHQQILMLEDDEVVRTSAASLYEKHPAISSVHVVGPQLRVQQVKGQPVVLSEHSSLVLVGHGARDHSGETRISGYTYKDVVRIIQNTSRISEKIQTTTVVACDAGSDQRFREVLLKKLQEAGIETELHLWNTVVQVTETGEVISQDVSADGPQWRSGDHTKKVVLTVGRNGEIRRRKESDRRGQEVLTNDRRFLGDRDEKQQPTNRRKLPKKNKPTEQTPTNGLNWPTKPTLFIDPNVYKKNEMQAYRESMSTTLKTSSITMY</sequence>
<keyword evidence="11" id="KW-0378">Hydrolase</keyword>
<dbReference type="Proteomes" id="UP001311232">
    <property type="component" value="Unassembled WGS sequence"/>
</dbReference>
<dbReference type="GO" id="GO:0006508">
    <property type="term" value="P:proteolysis"/>
    <property type="evidence" value="ECO:0007669"/>
    <property type="project" value="UniProtKB-KW"/>
</dbReference>
<dbReference type="AlphaFoldDB" id="A0AAV9RRW9"/>
<organism evidence="21 22">
    <name type="scientific">Crenichthys baileyi</name>
    <name type="common">White River springfish</name>
    <dbReference type="NCBI Taxonomy" id="28760"/>
    <lineage>
        <taxon>Eukaryota</taxon>
        <taxon>Metazoa</taxon>
        <taxon>Chordata</taxon>
        <taxon>Craniata</taxon>
        <taxon>Vertebrata</taxon>
        <taxon>Euteleostomi</taxon>
        <taxon>Actinopterygii</taxon>
        <taxon>Neopterygii</taxon>
        <taxon>Teleostei</taxon>
        <taxon>Neoteleostei</taxon>
        <taxon>Acanthomorphata</taxon>
        <taxon>Ovalentaria</taxon>
        <taxon>Atherinomorphae</taxon>
        <taxon>Cyprinodontiformes</taxon>
        <taxon>Goodeidae</taxon>
        <taxon>Crenichthys</taxon>
    </lineage>
</organism>
<comment type="subcellular location">
    <subcellularLocation>
        <location evidence="2">Host cell</location>
    </subcellularLocation>
    <subcellularLocation>
        <location evidence="3">Host membrane</location>
    </subcellularLocation>
    <subcellularLocation>
        <location evidence="4">Secreted</location>
    </subcellularLocation>
</comment>
<evidence type="ECO:0000259" key="20">
    <source>
        <dbReference type="PROSITE" id="PS51771"/>
    </source>
</evidence>